<dbReference type="SMART" id="SM00363">
    <property type="entry name" value="S4"/>
    <property type="match status" value="1"/>
</dbReference>
<dbReference type="FunFam" id="3.10.290.10:FF:000022">
    <property type="entry name" value="Tyrosine--tRNA ligase"/>
    <property type="match status" value="1"/>
</dbReference>
<dbReference type="InterPro" id="IPR024088">
    <property type="entry name" value="Tyr-tRNA-ligase_bac-type"/>
</dbReference>
<dbReference type="GO" id="GO:0043039">
    <property type="term" value="P:tRNA aminoacylation"/>
    <property type="evidence" value="ECO:0007669"/>
    <property type="project" value="TreeGrafter"/>
</dbReference>
<dbReference type="Gene3D" id="1.10.240.10">
    <property type="entry name" value="Tyrosyl-Transfer RNA Synthetase"/>
    <property type="match status" value="1"/>
</dbReference>
<gene>
    <name evidence="9" type="ORF">S01H4_22610</name>
</gene>
<dbReference type="GO" id="GO:0005524">
    <property type="term" value="F:ATP binding"/>
    <property type="evidence" value="ECO:0007669"/>
    <property type="project" value="UniProtKB-KW"/>
</dbReference>
<name>X1AZ25_9ZZZZ</name>
<dbReference type="PROSITE" id="PS50889">
    <property type="entry name" value="S4"/>
    <property type="match status" value="1"/>
</dbReference>
<dbReference type="GO" id="GO:0005829">
    <property type="term" value="C:cytosol"/>
    <property type="evidence" value="ECO:0007669"/>
    <property type="project" value="TreeGrafter"/>
</dbReference>
<protein>
    <recommendedName>
        <fullName evidence="8">RNA-binding S4 domain-containing protein</fullName>
    </recommendedName>
</protein>
<dbReference type="Gene3D" id="3.10.290.10">
    <property type="entry name" value="RNA-binding S4 domain"/>
    <property type="match status" value="1"/>
</dbReference>
<keyword evidence="4" id="KW-0067">ATP-binding</keyword>
<dbReference type="InterPro" id="IPR054608">
    <property type="entry name" value="SYY-like_C"/>
</dbReference>
<reference evidence="9" key="1">
    <citation type="journal article" date="2014" name="Front. Microbiol.">
        <title>High frequency of phylogenetically diverse reductive dehalogenase-homologous genes in deep subseafloor sedimentary metagenomes.</title>
        <authorList>
            <person name="Kawai M."/>
            <person name="Futagami T."/>
            <person name="Toyoda A."/>
            <person name="Takaki Y."/>
            <person name="Nishi S."/>
            <person name="Hori S."/>
            <person name="Arai W."/>
            <person name="Tsubouchi T."/>
            <person name="Morono Y."/>
            <person name="Uchiyama I."/>
            <person name="Ito T."/>
            <person name="Fujiyama A."/>
            <person name="Inagaki F."/>
            <person name="Takami H."/>
        </authorList>
    </citation>
    <scope>NUCLEOTIDE SEQUENCE</scope>
    <source>
        <strain evidence="9">Expedition CK06-06</strain>
    </source>
</reference>
<evidence type="ECO:0000256" key="7">
    <source>
        <dbReference type="ARBA" id="ARBA00023146"/>
    </source>
</evidence>
<dbReference type="SUPFAM" id="SSF55174">
    <property type="entry name" value="Alpha-L RNA-binding motif"/>
    <property type="match status" value="1"/>
</dbReference>
<dbReference type="SUPFAM" id="SSF52374">
    <property type="entry name" value="Nucleotidylyl transferase"/>
    <property type="match status" value="1"/>
</dbReference>
<dbReference type="PANTHER" id="PTHR11766:SF1">
    <property type="entry name" value="TYROSINE--TRNA LIGASE"/>
    <property type="match status" value="1"/>
</dbReference>
<keyword evidence="5" id="KW-0694">RNA-binding</keyword>
<keyword evidence="2" id="KW-0436">Ligase</keyword>
<feature type="non-terminal residue" evidence="9">
    <location>
        <position position="1"/>
    </location>
</feature>
<dbReference type="InterPro" id="IPR002942">
    <property type="entry name" value="S4_RNA-bd"/>
</dbReference>
<feature type="domain" description="RNA-binding S4" evidence="8">
    <location>
        <begin position="76"/>
        <end position="136"/>
    </location>
</feature>
<keyword evidence="7" id="KW-0030">Aminoacyl-tRNA synthetase</keyword>
<dbReference type="GO" id="GO:0003723">
    <property type="term" value="F:RNA binding"/>
    <property type="evidence" value="ECO:0007669"/>
    <property type="project" value="UniProtKB-KW"/>
</dbReference>
<keyword evidence="1" id="KW-0963">Cytoplasm</keyword>
<evidence type="ECO:0000256" key="6">
    <source>
        <dbReference type="ARBA" id="ARBA00022917"/>
    </source>
</evidence>
<keyword evidence="6" id="KW-0648">Protein biosynthesis</keyword>
<proteinExistence type="predicted"/>
<evidence type="ECO:0000256" key="3">
    <source>
        <dbReference type="ARBA" id="ARBA00022741"/>
    </source>
</evidence>
<comment type="caution">
    <text evidence="9">The sequence shown here is derived from an EMBL/GenBank/DDBJ whole genome shotgun (WGS) entry which is preliminary data.</text>
</comment>
<organism evidence="9">
    <name type="scientific">marine sediment metagenome</name>
    <dbReference type="NCBI Taxonomy" id="412755"/>
    <lineage>
        <taxon>unclassified sequences</taxon>
        <taxon>metagenomes</taxon>
        <taxon>ecological metagenomes</taxon>
    </lineage>
</organism>
<evidence type="ECO:0000256" key="2">
    <source>
        <dbReference type="ARBA" id="ARBA00022598"/>
    </source>
</evidence>
<evidence type="ECO:0000259" key="8">
    <source>
        <dbReference type="SMART" id="SM00363"/>
    </source>
</evidence>
<dbReference type="CDD" id="cd00165">
    <property type="entry name" value="S4"/>
    <property type="match status" value="1"/>
</dbReference>
<dbReference type="PANTHER" id="PTHR11766">
    <property type="entry name" value="TYROSYL-TRNA SYNTHETASE"/>
    <property type="match status" value="1"/>
</dbReference>
<dbReference type="InterPro" id="IPR036986">
    <property type="entry name" value="S4_RNA-bd_sf"/>
</dbReference>
<dbReference type="GO" id="GO:0004831">
    <property type="term" value="F:tyrosine-tRNA ligase activity"/>
    <property type="evidence" value="ECO:0007669"/>
    <property type="project" value="InterPro"/>
</dbReference>
<accession>X1AZ25</accession>
<dbReference type="GO" id="GO:0006412">
    <property type="term" value="P:translation"/>
    <property type="evidence" value="ECO:0007669"/>
    <property type="project" value="UniProtKB-KW"/>
</dbReference>
<sequence>ELLTDISPLELAKMKRDLKSGRLHPREAKNNLAIRIVEMYHSKKAAKEAAREFEEVFKKKKLPHRIQKVKIAKKKIWVVKLLTISKMAKSSSEARRLIQQGAVTLDGERVIDPEKELTIKDGTILKVGKRRFAKIVR</sequence>
<dbReference type="EMBL" id="BART01010386">
    <property type="protein sequence ID" value="GAG88494.1"/>
    <property type="molecule type" value="Genomic_DNA"/>
</dbReference>
<keyword evidence="3" id="KW-0547">Nucleotide-binding</keyword>
<evidence type="ECO:0000313" key="9">
    <source>
        <dbReference type="EMBL" id="GAG88494.1"/>
    </source>
</evidence>
<dbReference type="AlphaFoldDB" id="X1AZ25"/>
<evidence type="ECO:0000256" key="1">
    <source>
        <dbReference type="ARBA" id="ARBA00022490"/>
    </source>
</evidence>
<dbReference type="Pfam" id="PF22421">
    <property type="entry name" value="SYY_C-terminal"/>
    <property type="match status" value="1"/>
</dbReference>
<evidence type="ECO:0000256" key="5">
    <source>
        <dbReference type="ARBA" id="ARBA00022884"/>
    </source>
</evidence>
<evidence type="ECO:0000256" key="4">
    <source>
        <dbReference type="ARBA" id="ARBA00022840"/>
    </source>
</evidence>